<feature type="transmembrane region" description="Helical" evidence="6">
    <location>
        <begin position="267"/>
        <end position="295"/>
    </location>
</feature>
<dbReference type="InterPro" id="IPR043428">
    <property type="entry name" value="LivM-like"/>
</dbReference>
<dbReference type="RefSeq" id="WP_055409235.1">
    <property type="nucleotide sequence ID" value="NZ_CP013011.1"/>
</dbReference>
<dbReference type="GeneID" id="26099629"/>
<reference evidence="8 10" key="2">
    <citation type="submission" date="2017-05" db="EMBL/GenBank/DDBJ databases">
        <title>The draft genome of the hyperthermophilic archaeon 'Pyrodictium delaneyi strain Hulk', an iron and nitrate reducer, reveals the capacity for sulfate reduction.</title>
        <authorList>
            <person name="Demey L.M."/>
            <person name="Miller C."/>
            <person name="Manzella M."/>
            <person name="Reguera G."/>
            <person name="Kashefi K."/>
        </authorList>
    </citation>
    <scope>NUCLEOTIDE SEQUENCE [LARGE SCALE GENOMIC DNA]</scope>
    <source>
        <strain evidence="8 10">Hulk</strain>
    </source>
</reference>
<evidence type="ECO:0000313" key="9">
    <source>
        <dbReference type="Proteomes" id="UP000058613"/>
    </source>
</evidence>
<dbReference type="PANTHER" id="PTHR30482:SF1">
    <property type="entry name" value="BRANCHED-CHAIN AMINO ACID TRANSPORT PERMEASE PROTEIN LIVM-RELATED"/>
    <property type="match status" value="1"/>
</dbReference>
<feature type="transmembrane region" description="Helical" evidence="6">
    <location>
        <begin position="105"/>
        <end position="126"/>
    </location>
</feature>
<organism evidence="7 9">
    <name type="scientific">Pyrodictium delaneyi</name>
    <dbReference type="NCBI Taxonomy" id="1273541"/>
    <lineage>
        <taxon>Archaea</taxon>
        <taxon>Thermoproteota</taxon>
        <taxon>Thermoprotei</taxon>
        <taxon>Desulfurococcales</taxon>
        <taxon>Pyrodictiaceae</taxon>
        <taxon>Pyrodictium</taxon>
    </lineage>
</organism>
<dbReference type="EMBL" id="NCQP01000009">
    <property type="protein sequence ID" value="OWJ53835.1"/>
    <property type="molecule type" value="Genomic_DNA"/>
</dbReference>
<protein>
    <submittedName>
        <fullName evidence="7">ABC-type branched-chain amino acid transport system, permease component</fullName>
    </submittedName>
    <submittedName>
        <fullName evidence="8">Branched-chain amino acid ABC transporter permease</fullName>
    </submittedName>
</protein>
<dbReference type="EMBL" id="CP013011">
    <property type="protein sequence ID" value="ALL01334.1"/>
    <property type="molecule type" value="Genomic_DNA"/>
</dbReference>
<accession>A0A0P0N339</accession>
<feature type="transmembrane region" description="Helical" evidence="6">
    <location>
        <begin position="233"/>
        <end position="255"/>
    </location>
</feature>
<evidence type="ECO:0000256" key="6">
    <source>
        <dbReference type="SAM" id="Phobius"/>
    </source>
</evidence>
<keyword evidence="5 6" id="KW-0472">Membrane</keyword>
<evidence type="ECO:0000256" key="2">
    <source>
        <dbReference type="ARBA" id="ARBA00022475"/>
    </source>
</evidence>
<comment type="subcellular location">
    <subcellularLocation>
        <location evidence="1">Cell membrane</location>
        <topology evidence="1">Multi-pass membrane protein</topology>
    </subcellularLocation>
</comment>
<dbReference type="KEGG" id="pdl:Pyrde_1288"/>
<keyword evidence="3 6" id="KW-0812">Transmembrane</keyword>
<dbReference type="PANTHER" id="PTHR30482">
    <property type="entry name" value="HIGH-AFFINITY BRANCHED-CHAIN AMINO ACID TRANSPORT SYSTEM PERMEASE"/>
    <property type="match status" value="1"/>
</dbReference>
<dbReference type="GO" id="GO:0005886">
    <property type="term" value="C:plasma membrane"/>
    <property type="evidence" value="ECO:0007669"/>
    <property type="project" value="UniProtKB-SubCell"/>
</dbReference>
<evidence type="ECO:0000256" key="1">
    <source>
        <dbReference type="ARBA" id="ARBA00004651"/>
    </source>
</evidence>
<dbReference type="GO" id="GO:0015658">
    <property type="term" value="F:branched-chain amino acid transmembrane transporter activity"/>
    <property type="evidence" value="ECO:0007669"/>
    <property type="project" value="InterPro"/>
</dbReference>
<evidence type="ECO:0000313" key="7">
    <source>
        <dbReference type="EMBL" id="ALL01334.1"/>
    </source>
</evidence>
<feature type="transmembrane region" description="Helical" evidence="6">
    <location>
        <begin position="315"/>
        <end position="337"/>
    </location>
</feature>
<dbReference type="Pfam" id="PF02653">
    <property type="entry name" value="BPD_transp_2"/>
    <property type="match status" value="1"/>
</dbReference>
<keyword evidence="4 6" id="KW-1133">Transmembrane helix</keyword>
<gene>
    <name evidence="8" type="ORF">Pdsh_10390</name>
    <name evidence="7" type="ORF">Pyrde_1288</name>
</gene>
<proteinExistence type="predicted"/>
<evidence type="ECO:0000256" key="3">
    <source>
        <dbReference type="ARBA" id="ARBA00022692"/>
    </source>
</evidence>
<dbReference type="CDD" id="cd06581">
    <property type="entry name" value="TM_PBP1_LivM_like"/>
    <property type="match status" value="1"/>
</dbReference>
<dbReference type="Proteomes" id="UP000196694">
    <property type="component" value="Unassembled WGS sequence"/>
</dbReference>
<reference evidence="7 9" key="1">
    <citation type="submission" date="2015-10" db="EMBL/GenBank/DDBJ databases">
        <title>Complete genome sequence of hyperthermophilic archaeon Pyrodictium delaneyi Su06.</title>
        <authorList>
            <person name="Jung J.-H."/>
            <person name="Lin J."/>
            <person name="Holden J.F."/>
            <person name="Park C.-S."/>
        </authorList>
    </citation>
    <scope>NUCLEOTIDE SEQUENCE [LARGE SCALE GENOMIC DNA]</scope>
    <source>
        <strain evidence="7 9">Su06</strain>
    </source>
</reference>
<evidence type="ECO:0000256" key="4">
    <source>
        <dbReference type="ARBA" id="ARBA00022989"/>
    </source>
</evidence>
<keyword evidence="2" id="KW-1003">Cell membrane</keyword>
<name>A0A0P0N339_9CREN</name>
<sequence length="382" mass="40357">MEGVMGIVSQWIVWFGVYAILSLSFNLEYGYGGVPNFGKVLFMSLGAYTAGALAAWLGLHWAAQSAGVAVAASTEGPVYCSPEAYNILSNAASQHLLTAGQYLELFALALVAAGLIGAVSGILASYPTLRLGGDFLAITLLAMGEVVRLIAYNSQWPACSFNGLTAIPTPFAWYPVKARIDLMYAMLVLLFAAFFYVYTEMLANSPWGRALKAMRDDELAAQVYGYNVARLRLQVLAVGSAMAAIAGALLVFYSGSVQANTFKPERTFEVVVAVMLGGAANNIGALLGAAVVAAINVFLNTSALETLGISVPDAVAAALPFLRYVIMGLIIVAVLLYRPQGLIPEKPLRTPLVEKTVEKLQKLGLLAQQTGSLPVDTAAGKS</sequence>
<dbReference type="InterPro" id="IPR001851">
    <property type="entry name" value="ABC_transp_permease"/>
</dbReference>
<feature type="transmembrane region" description="Helical" evidence="6">
    <location>
        <begin position="41"/>
        <end position="63"/>
    </location>
</feature>
<dbReference type="Proteomes" id="UP000058613">
    <property type="component" value="Chromosome"/>
</dbReference>
<evidence type="ECO:0000313" key="8">
    <source>
        <dbReference type="EMBL" id="OWJ53835.1"/>
    </source>
</evidence>
<evidence type="ECO:0000313" key="10">
    <source>
        <dbReference type="Proteomes" id="UP000196694"/>
    </source>
</evidence>
<keyword evidence="10" id="KW-1185">Reference proteome</keyword>
<feature type="transmembrane region" description="Helical" evidence="6">
    <location>
        <begin position="12"/>
        <end position="29"/>
    </location>
</feature>
<dbReference type="AlphaFoldDB" id="A0A0P0N339"/>
<dbReference type="STRING" id="1273541.Pyrde_1288"/>
<dbReference type="OrthoDB" id="15394at2157"/>
<feature type="transmembrane region" description="Helical" evidence="6">
    <location>
        <begin position="182"/>
        <end position="199"/>
    </location>
</feature>
<evidence type="ECO:0000256" key="5">
    <source>
        <dbReference type="ARBA" id="ARBA00023136"/>
    </source>
</evidence>